<dbReference type="FunFam" id="1.20.1250.20:FF:000048">
    <property type="entry name" value="High affinity nitrate transporter"/>
    <property type="match status" value="1"/>
</dbReference>
<dbReference type="eggNOG" id="ENOG502QPIC">
    <property type="taxonomic scope" value="Eukaryota"/>
</dbReference>
<proteinExistence type="evidence at transcript level"/>
<dbReference type="GO" id="GO:0015112">
    <property type="term" value="F:nitrate transmembrane transporter activity"/>
    <property type="evidence" value="ECO:0000318"/>
    <property type="project" value="GO_Central"/>
</dbReference>
<reference evidence="11" key="1">
    <citation type="journal article" date="2007" name="Plant Cell Physiol.">
        <title>Distinct roles of nitrate and nitrite in regulation of expression of the nitrate transport genes in the moss Physcomitrella patens.</title>
        <authorList>
            <person name="Tsujimoto R."/>
            <person name="Yamazaki H."/>
            <person name="Maeda S."/>
            <person name="Omata T."/>
        </authorList>
    </citation>
    <scope>NUCLEOTIDE SEQUENCE</scope>
</reference>
<feature type="transmembrane region" description="Helical" evidence="8">
    <location>
        <begin position="74"/>
        <end position="92"/>
    </location>
</feature>
<evidence type="ECO:0000256" key="3">
    <source>
        <dbReference type="ARBA" id="ARBA00022448"/>
    </source>
</evidence>
<keyword evidence="7 8" id="KW-0472">Membrane</keyword>
<evidence type="ECO:0000256" key="1">
    <source>
        <dbReference type="ARBA" id="ARBA00004141"/>
    </source>
</evidence>
<comment type="subcellular location">
    <subcellularLocation>
        <location evidence="8">Cell membrane</location>
        <topology evidence="8">Multi-pass membrane protein</topology>
    </subcellularLocation>
    <subcellularLocation>
        <location evidence="1">Membrane</location>
        <topology evidence="1">Multi-pass membrane protein</topology>
    </subcellularLocation>
</comment>
<dbReference type="OrthoDB" id="434240at2759"/>
<evidence type="ECO:0000256" key="5">
    <source>
        <dbReference type="ARBA" id="ARBA00022989"/>
    </source>
</evidence>
<feature type="region of interest" description="Disordered" evidence="9">
    <location>
        <begin position="516"/>
        <end position="548"/>
    </location>
</feature>
<feature type="transmembrane region" description="Helical" evidence="8">
    <location>
        <begin position="365"/>
        <end position="386"/>
    </location>
</feature>
<accession>A9SPB8</accession>
<dbReference type="EMBL" id="AB231676">
    <property type="protein sequence ID" value="BAE45925.1"/>
    <property type="molecule type" value="Genomic_DNA"/>
</dbReference>
<organism evidence="11">
    <name type="scientific">Physcomitrium patens</name>
    <name type="common">Spreading-leaved earth moss</name>
    <name type="synonym">Physcomitrella patens</name>
    <dbReference type="NCBI Taxonomy" id="3218"/>
    <lineage>
        <taxon>Eukaryota</taxon>
        <taxon>Viridiplantae</taxon>
        <taxon>Streptophyta</taxon>
        <taxon>Embryophyta</taxon>
        <taxon>Bryophyta</taxon>
        <taxon>Bryophytina</taxon>
        <taxon>Bryopsida</taxon>
        <taxon>Funariidae</taxon>
        <taxon>Funariales</taxon>
        <taxon>Funariaceae</taxon>
        <taxon>Physcomitrium</taxon>
    </lineage>
</organism>
<dbReference type="InterPro" id="IPR036259">
    <property type="entry name" value="MFS_trans_sf"/>
</dbReference>
<dbReference type="FunCoup" id="Q76C06">
    <property type="interactions" value="677"/>
</dbReference>
<dbReference type="Gramene" id="Pp3c22_21990V3.3">
    <property type="protein sequence ID" value="Pp3c22_21990V3.3"/>
    <property type="gene ID" value="Pp3c22_21990"/>
</dbReference>
<dbReference type="FunFam" id="1.20.1250.20:FF:000053">
    <property type="entry name" value="Nitrate transporter 2.1"/>
    <property type="match status" value="1"/>
</dbReference>
<dbReference type="GO" id="GO:0015113">
    <property type="term" value="F:nitrite transmembrane transporter activity"/>
    <property type="evidence" value="ECO:0007669"/>
    <property type="project" value="InterPro"/>
</dbReference>
<keyword evidence="8" id="KW-1003">Cell membrane</keyword>
<evidence type="ECO:0000313" key="11">
    <source>
        <dbReference type="EMBL" id="BAD00097.1"/>
    </source>
</evidence>
<comment type="caution">
    <text evidence="8">Lacks conserved residue(s) required for the propagation of feature annotation.</text>
</comment>
<evidence type="ECO:0000256" key="9">
    <source>
        <dbReference type="SAM" id="MobiDB-lite"/>
    </source>
</evidence>
<dbReference type="GO" id="GO:0005886">
    <property type="term" value="C:plasma membrane"/>
    <property type="evidence" value="ECO:0000318"/>
    <property type="project" value="GO_Central"/>
</dbReference>
<dbReference type="InterPro" id="IPR004737">
    <property type="entry name" value="NO3_transporter_NarK/NarU-like"/>
</dbReference>
<keyword evidence="3 8" id="KW-0813">Transport</keyword>
<feature type="transmembrane region" description="Helical" evidence="8">
    <location>
        <begin position="199"/>
        <end position="225"/>
    </location>
</feature>
<dbReference type="EMBL" id="ABEU02000022">
    <property type="protein sequence ID" value="PNR31113.1"/>
    <property type="molecule type" value="Genomic_DNA"/>
</dbReference>
<keyword evidence="6 8" id="KW-0534">Nitrate assimilation</keyword>
<feature type="transmembrane region" description="Helical" evidence="8">
    <location>
        <begin position="237"/>
        <end position="258"/>
    </location>
</feature>
<feature type="compositionally biased region" description="Basic and acidic residues" evidence="9">
    <location>
        <begin position="530"/>
        <end position="548"/>
    </location>
</feature>
<keyword evidence="4 8" id="KW-0812">Transmembrane</keyword>
<comment type="similarity">
    <text evidence="2 8">Belongs to the major facilitator superfamily. Nitrate/nitrite porter (TC 2.A.1.8) family.</text>
</comment>
<evidence type="ECO:0000313" key="13">
    <source>
        <dbReference type="EnsemblPlants" id="Pp3c22_21990V3.1"/>
    </source>
</evidence>
<feature type="transmembrane region" description="Helical" evidence="8">
    <location>
        <begin position="458"/>
        <end position="477"/>
    </location>
</feature>
<feature type="transmembrane region" description="Helical" evidence="8">
    <location>
        <begin position="423"/>
        <end position="446"/>
    </location>
</feature>
<keyword evidence="5 8" id="KW-1133">Transmembrane helix</keyword>
<dbReference type="OMA" id="TAAPIHF"/>
<dbReference type="Pfam" id="PF07690">
    <property type="entry name" value="MFS_1"/>
    <property type="match status" value="1"/>
</dbReference>
<feature type="transmembrane region" description="Helical" evidence="8">
    <location>
        <begin position="141"/>
        <end position="158"/>
    </location>
</feature>
<evidence type="ECO:0000313" key="12">
    <source>
        <dbReference type="EMBL" id="PNR31113.1"/>
    </source>
</evidence>
<dbReference type="InterPro" id="IPR020846">
    <property type="entry name" value="MFS_dom"/>
</dbReference>
<dbReference type="PROSITE" id="PS50850">
    <property type="entry name" value="MFS"/>
    <property type="match status" value="1"/>
</dbReference>
<dbReference type="SUPFAM" id="SSF103473">
    <property type="entry name" value="MFS general substrate transporter"/>
    <property type="match status" value="1"/>
</dbReference>
<evidence type="ECO:0000256" key="2">
    <source>
        <dbReference type="ARBA" id="ARBA00008432"/>
    </source>
</evidence>
<evidence type="ECO:0000313" key="14">
    <source>
        <dbReference type="Proteomes" id="UP000006727"/>
    </source>
</evidence>
<evidence type="ECO:0000256" key="7">
    <source>
        <dbReference type="ARBA" id="ARBA00023136"/>
    </source>
</evidence>
<accession>Q76C06</accession>
<evidence type="ECO:0000256" key="8">
    <source>
        <dbReference type="RuleBase" id="RU366033"/>
    </source>
</evidence>
<protein>
    <recommendedName>
        <fullName evidence="8">Nitrate/nitrite transporter</fullName>
    </recommendedName>
</protein>
<dbReference type="PaxDb" id="3218-PP1S100_222V6.1"/>
<sequence length="548" mass="59582">MADQSSSAVGDRNAKGDPGSSMHGVTGKEALYAFSLHEGDKMNHDPDAKKFALPVDSEHKATTMRIYSFARPHMLTFHLSWFSFFTCFLSTFAAPPLIPVIRDNLNLTKEDIGHAAIASVSGSILSRLLMGSICDLIGPRYGCAFLVMIISPAVYAMASVETAAGFTAVRFFIGFSLATFVSCQYWMSSMFNGKIVGTANGIAAGWGNLGGGATQLIMPLVYALIKDSFKSPSYTAWRLSFFLPGVMHTVIGLMVLFLGQDLPDGNFKELQEQGTKVKDSFRKVFFNAVTNYRTWIFLITYGYCFGVELTVDNIIAEYFYDRFGLSLSSAGIIASSFGFMNIVSRPLGGILSDVVARRYGMQGRLWNLWIIQTLGGVFCIVLGKTAALGPAIGVMIVFSFFVQAACGATFGVIPFVSRRSLGVISGFTGAGGNVGAVLTQTIFFTQATYHTEVGIENMGIMIICCTALVLFVWFPQWGSMFFKSSRMTEEDYYASEYSEGEQDQGLHQASLKFAENAKSERGRSKGSKSPPEDGKPDGLKGIKEGAEV</sequence>
<dbReference type="Gene3D" id="1.20.1250.20">
    <property type="entry name" value="MFS general substrate transporter like domains"/>
    <property type="match status" value="2"/>
</dbReference>
<reference evidence="12 14" key="2">
    <citation type="journal article" date="2008" name="Science">
        <title>The Physcomitrella genome reveals evolutionary insights into the conquest of land by plants.</title>
        <authorList>
            <person name="Rensing S."/>
            <person name="Lang D."/>
            <person name="Zimmer A."/>
            <person name="Terry A."/>
            <person name="Salamov A."/>
            <person name="Shapiro H."/>
            <person name="Nishiyama T."/>
            <person name="Perroud P.-F."/>
            <person name="Lindquist E."/>
            <person name="Kamisugi Y."/>
            <person name="Tanahashi T."/>
            <person name="Sakakibara K."/>
            <person name="Fujita T."/>
            <person name="Oishi K."/>
            <person name="Shin-I T."/>
            <person name="Kuroki Y."/>
            <person name="Toyoda A."/>
            <person name="Suzuki Y."/>
            <person name="Hashimoto A."/>
            <person name="Yamaguchi K."/>
            <person name="Sugano A."/>
            <person name="Kohara Y."/>
            <person name="Fujiyama A."/>
            <person name="Anterola A."/>
            <person name="Aoki S."/>
            <person name="Ashton N."/>
            <person name="Barbazuk W.B."/>
            <person name="Barker E."/>
            <person name="Bennetzen J."/>
            <person name="Bezanilla M."/>
            <person name="Blankenship R."/>
            <person name="Cho S.H."/>
            <person name="Dutcher S."/>
            <person name="Estelle M."/>
            <person name="Fawcett J.A."/>
            <person name="Gundlach H."/>
            <person name="Hanada K."/>
            <person name="Heyl A."/>
            <person name="Hicks K.A."/>
            <person name="Hugh J."/>
            <person name="Lohr M."/>
            <person name="Mayer K."/>
            <person name="Melkozernov A."/>
            <person name="Murata T."/>
            <person name="Nelson D."/>
            <person name="Pils B."/>
            <person name="Prigge M."/>
            <person name="Reiss B."/>
            <person name="Renner T."/>
            <person name="Rombauts S."/>
            <person name="Rushton P."/>
            <person name="Sanderfoot A."/>
            <person name="Schween G."/>
            <person name="Shiu S.-H."/>
            <person name="Stueber K."/>
            <person name="Theodoulou F.L."/>
            <person name="Tu H."/>
            <person name="Van de Peer Y."/>
            <person name="Verrier P.J."/>
            <person name="Waters E."/>
            <person name="Wood A."/>
            <person name="Yang L."/>
            <person name="Cove D."/>
            <person name="Cuming A."/>
            <person name="Hasebe M."/>
            <person name="Lucas S."/>
            <person name="Mishler D.B."/>
            <person name="Reski R."/>
            <person name="Grigoriev I."/>
            <person name="Quatrano R.S."/>
            <person name="Boore J.L."/>
        </authorList>
    </citation>
    <scope>NUCLEOTIDE SEQUENCE [LARGE SCALE GENOMIC DNA]</scope>
    <source>
        <strain evidence="13 14">cv. Gransden 2004</strain>
    </source>
</reference>
<evidence type="ECO:0000259" key="10">
    <source>
        <dbReference type="PROSITE" id="PS50850"/>
    </source>
</evidence>
<feature type="domain" description="Major facilitator superfamily (MFS) profile" evidence="10">
    <location>
        <begin position="76"/>
        <end position="480"/>
    </location>
</feature>
<name>Q76C06_PHYPA</name>
<dbReference type="EMBL" id="AB110460">
    <property type="protein sequence ID" value="BAD00097.1"/>
    <property type="molecule type" value="mRNA"/>
</dbReference>
<dbReference type="Proteomes" id="UP000006727">
    <property type="component" value="Chromosome 22"/>
</dbReference>
<reference evidence="13" key="4">
    <citation type="submission" date="2020-12" db="UniProtKB">
        <authorList>
            <consortium name="EnsemblPlants"/>
        </authorList>
    </citation>
    <scope>IDENTIFICATION</scope>
</reference>
<dbReference type="CDD" id="cd17341">
    <property type="entry name" value="MFS_NRT2_like"/>
    <property type="match status" value="1"/>
</dbReference>
<feature type="region of interest" description="Disordered" evidence="9">
    <location>
        <begin position="1"/>
        <end position="24"/>
    </location>
</feature>
<dbReference type="Gramene" id="Pp3c22_21990V3.2">
    <property type="protein sequence ID" value="Pp3c22_21990V3.2"/>
    <property type="gene ID" value="Pp3c22_21990"/>
</dbReference>
<keyword evidence="14" id="KW-1185">Reference proteome</keyword>
<dbReference type="STRING" id="3218.Q76C06"/>
<evidence type="ECO:0000256" key="6">
    <source>
        <dbReference type="ARBA" id="ARBA00023063"/>
    </source>
</evidence>
<dbReference type="InterPro" id="IPR044772">
    <property type="entry name" value="NO3_transporter"/>
</dbReference>
<feature type="transmembrane region" description="Helical" evidence="8">
    <location>
        <begin position="164"/>
        <end position="187"/>
    </location>
</feature>
<dbReference type="EnsemblPlants" id="Pp3c22_21990V3.3">
    <property type="protein sequence ID" value="Pp3c22_21990V3.3"/>
    <property type="gene ID" value="Pp3c22_21990"/>
</dbReference>
<feature type="transmembrane region" description="Helical" evidence="8">
    <location>
        <begin position="392"/>
        <end position="416"/>
    </location>
</feature>
<dbReference type="HOGENOM" id="CLU_024204_0_0_1"/>
<dbReference type="PANTHER" id="PTHR23515">
    <property type="entry name" value="HIGH-AFFINITY NITRATE TRANSPORTER 2.3"/>
    <property type="match status" value="1"/>
</dbReference>
<dbReference type="EnsemblPlants" id="Pp3c22_21990V3.2">
    <property type="protein sequence ID" value="Pp3c22_21990V3.2"/>
    <property type="gene ID" value="Pp3c22_21990"/>
</dbReference>
<dbReference type="InterPro" id="IPR011701">
    <property type="entry name" value="MFS"/>
</dbReference>
<dbReference type="GO" id="GO:0042128">
    <property type="term" value="P:nitrate assimilation"/>
    <property type="evidence" value="ECO:0007669"/>
    <property type="project" value="UniProtKB-UniRule"/>
</dbReference>
<dbReference type="Gramene" id="Pp3c22_21990V3.1">
    <property type="protein sequence ID" value="Pp3c22_21990V3.1"/>
    <property type="gene ID" value="Pp3c22_21990"/>
</dbReference>
<gene>
    <name evidence="11" type="primary">NRT2;1</name>
    <name evidence="13" type="synonym">LOC112275245</name>
    <name evidence="12" type="ORF">PHYPA_027430</name>
</gene>
<dbReference type="EnsemblPlants" id="Pp3c22_21990V3.1">
    <property type="protein sequence ID" value="Pp3c22_21990V3.1"/>
    <property type="gene ID" value="Pp3c22_21990"/>
</dbReference>
<accession>E1C9Z2</accession>
<dbReference type="NCBIfam" id="TIGR00886">
    <property type="entry name" value="2A0108"/>
    <property type="match status" value="1"/>
</dbReference>
<reference evidence="12 14" key="3">
    <citation type="journal article" date="2018" name="Plant J.">
        <title>The Physcomitrella patens chromosome-scale assembly reveals moss genome structure and evolution.</title>
        <authorList>
            <person name="Lang D."/>
            <person name="Ullrich K.K."/>
            <person name="Murat F."/>
            <person name="Fuchs J."/>
            <person name="Jenkins J."/>
            <person name="Haas F.B."/>
            <person name="Piednoel M."/>
            <person name="Gundlach H."/>
            <person name="Van Bel M."/>
            <person name="Meyberg R."/>
            <person name="Vives C."/>
            <person name="Morata J."/>
            <person name="Symeonidi A."/>
            <person name="Hiss M."/>
            <person name="Muchero W."/>
            <person name="Kamisugi Y."/>
            <person name="Saleh O."/>
            <person name="Blanc G."/>
            <person name="Decker E.L."/>
            <person name="van Gessel N."/>
            <person name="Grimwood J."/>
            <person name="Hayes R.D."/>
            <person name="Graham S.W."/>
            <person name="Gunter L.E."/>
            <person name="McDaniel S.F."/>
            <person name="Hoernstein S.N.W."/>
            <person name="Larsson A."/>
            <person name="Li F.W."/>
            <person name="Perroud P.F."/>
            <person name="Phillips J."/>
            <person name="Ranjan P."/>
            <person name="Rokshar D.S."/>
            <person name="Rothfels C.J."/>
            <person name="Schneider L."/>
            <person name="Shu S."/>
            <person name="Stevenson D.W."/>
            <person name="Thummler F."/>
            <person name="Tillich M."/>
            <person name="Villarreal Aguilar J.C."/>
            <person name="Widiez T."/>
            <person name="Wong G.K."/>
            <person name="Wymore A."/>
            <person name="Zhang Y."/>
            <person name="Zimmer A.D."/>
            <person name="Quatrano R.S."/>
            <person name="Mayer K.F.X."/>
            <person name="Goodstein D."/>
            <person name="Casacuberta J.M."/>
            <person name="Vandepoele K."/>
            <person name="Reski R."/>
            <person name="Cuming A.C."/>
            <person name="Tuskan G.A."/>
            <person name="Maumus F."/>
            <person name="Salse J."/>
            <person name="Schmutz J."/>
            <person name="Rensing S.A."/>
        </authorList>
    </citation>
    <scope>NUCLEOTIDE SEQUENCE [LARGE SCALE GENOMIC DNA]</scope>
    <source>
        <strain evidence="13 14">cv. Gransden 2004</strain>
    </source>
</reference>
<dbReference type="GO" id="GO:0015706">
    <property type="term" value="P:nitrate transmembrane transport"/>
    <property type="evidence" value="ECO:0000318"/>
    <property type="project" value="GO_Central"/>
</dbReference>
<dbReference type="AlphaFoldDB" id="Q76C06"/>
<evidence type="ECO:0000256" key="4">
    <source>
        <dbReference type="ARBA" id="ARBA00022692"/>
    </source>
</evidence>